<reference evidence="2 3" key="1">
    <citation type="submission" date="2019-05" db="EMBL/GenBank/DDBJ databases">
        <authorList>
            <person name="Zhang J.-Y."/>
            <person name="Feg X."/>
            <person name="Du Z.-J."/>
        </authorList>
    </citation>
    <scope>NUCLEOTIDE SEQUENCE [LARGE SCALE GENOMIC DNA]</scope>
    <source>
        <strain evidence="2 3">RZ26</strain>
    </source>
</reference>
<evidence type="ECO:0000313" key="2">
    <source>
        <dbReference type="EMBL" id="TMM53748.1"/>
    </source>
</evidence>
<proteinExistence type="predicted"/>
<protein>
    <submittedName>
        <fullName evidence="2">Antibiotic biosynthesis monooxygenase</fullName>
    </submittedName>
</protein>
<name>A0A5S3PHL0_9FLAO</name>
<dbReference type="AlphaFoldDB" id="A0A5S3PHL0"/>
<gene>
    <name evidence="2" type="ORF">FEE95_17775</name>
</gene>
<comment type="caution">
    <text evidence="2">The sequence shown here is derived from an EMBL/GenBank/DDBJ whole genome shotgun (WGS) entry which is preliminary data.</text>
</comment>
<sequence>MFVRIVKMKFVKENIPLFKAVFEESKQTIRSSEGCTFLELYQDKKDKTIFFTYSYWEEEANLETYRNSDFFKLVWARTKVLFSAKPEAWSVNKVESLP</sequence>
<dbReference type="InterPro" id="IPR007138">
    <property type="entry name" value="ABM_dom"/>
</dbReference>
<evidence type="ECO:0000313" key="3">
    <source>
        <dbReference type="Proteomes" id="UP000310314"/>
    </source>
</evidence>
<dbReference type="SUPFAM" id="SSF54909">
    <property type="entry name" value="Dimeric alpha+beta barrel"/>
    <property type="match status" value="1"/>
</dbReference>
<feature type="domain" description="ABM" evidence="1">
    <location>
        <begin position="2"/>
        <end position="92"/>
    </location>
</feature>
<dbReference type="RefSeq" id="WP_138659372.1">
    <property type="nucleotide sequence ID" value="NZ_VATY01000004.1"/>
</dbReference>
<dbReference type="GO" id="GO:0004497">
    <property type="term" value="F:monooxygenase activity"/>
    <property type="evidence" value="ECO:0007669"/>
    <property type="project" value="UniProtKB-KW"/>
</dbReference>
<keyword evidence="2" id="KW-0560">Oxidoreductase</keyword>
<dbReference type="PROSITE" id="PS51725">
    <property type="entry name" value="ABM"/>
    <property type="match status" value="1"/>
</dbReference>
<accession>A0A5S3PHL0</accession>
<dbReference type="Pfam" id="PF03992">
    <property type="entry name" value="ABM"/>
    <property type="match status" value="1"/>
</dbReference>
<keyword evidence="2" id="KW-0503">Monooxygenase</keyword>
<organism evidence="2 3">
    <name type="scientific">Maribacter algarum</name>
    <name type="common">ex Zhang et al. 2020</name>
    <dbReference type="NCBI Taxonomy" id="2578118"/>
    <lineage>
        <taxon>Bacteria</taxon>
        <taxon>Pseudomonadati</taxon>
        <taxon>Bacteroidota</taxon>
        <taxon>Flavobacteriia</taxon>
        <taxon>Flavobacteriales</taxon>
        <taxon>Flavobacteriaceae</taxon>
        <taxon>Maribacter</taxon>
    </lineage>
</organism>
<dbReference type="EMBL" id="VATY01000004">
    <property type="protein sequence ID" value="TMM53748.1"/>
    <property type="molecule type" value="Genomic_DNA"/>
</dbReference>
<evidence type="ECO:0000259" key="1">
    <source>
        <dbReference type="PROSITE" id="PS51725"/>
    </source>
</evidence>
<dbReference type="Gene3D" id="3.30.70.100">
    <property type="match status" value="1"/>
</dbReference>
<dbReference type="OrthoDB" id="1120859at2"/>
<keyword evidence="3" id="KW-1185">Reference proteome</keyword>
<dbReference type="InterPro" id="IPR011008">
    <property type="entry name" value="Dimeric_a/b-barrel"/>
</dbReference>
<dbReference type="Proteomes" id="UP000310314">
    <property type="component" value="Unassembled WGS sequence"/>
</dbReference>